<feature type="compositionally biased region" description="Basic and acidic residues" evidence="1">
    <location>
        <begin position="266"/>
        <end position="276"/>
    </location>
</feature>
<evidence type="ECO:0000313" key="3">
    <source>
        <dbReference type="Proteomes" id="UP001265746"/>
    </source>
</evidence>
<proteinExistence type="predicted"/>
<accession>A0AAD9S8E6</accession>
<dbReference type="Proteomes" id="UP001265746">
    <property type="component" value="Unassembled WGS sequence"/>
</dbReference>
<organism evidence="2 3">
    <name type="scientific">Phomopsis amygdali</name>
    <name type="common">Fusicoccum amygdali</name>
    <dbReference type="NCBI Taxonomy" id="1214568"/>
    <lineage>
        <taxon>Eukaryota</taxon>
        <taxon>Fungi</taxon>
        <taxon>Dikarya</taxon>
        <taxon>Ascomycota</taxon>
        <taxon>Pezizomycotina</taxon>
        <taxon>Sordariomycetes</taxon>
        <taxon>Sordariomycetidae</taxon>
        <taxon>Diaporthales</taxon>
        <taxon>Diaporthaceae</taxon>
        <taxon>Diaporthe</taxon>
    </lineage>
</organism>
<feature type="compositionally biased region" description="Gly residues" evidence="1">
    <location>
        <begin position="247"/>
        <end position="257"/>
    </location>
</feature>
<reference evidence="2" key="1">
    <citation type="submission" date="2023-06" db="EMBL/GenBank/DDBJ databases">
        <authorList>
            <person name="Noh H."/>
        </authorList>
    </citation>
    <scope>NUCLEOTIDE SEQUENCE</scope>
    <source>
        <strain evidence="2">DUCC20226</strain>
    </source>
</reference>
<keyword evidence="3" id="KW-1185">Reference proteome</keyword>
<feature type="region of interest" description="Disordered" evidence="1">
    <location>
        <begin position="225"/>
        <end position="284"/>
    </location>
</feature>
<gene>
    <name evidence="2" type="ORF">N8I77_010426</name>
</gene>
<name>A0AAD9S8E6_PHOAM</name>
<sequence length="284" mass="32104">MFSFGVLFKPRGRTLITTWQPSHGCHCSREFKRFWTMLHRIPKQAENKEQYTLEGRKRLAGLMEHNIGLYDELKTVQKLRWQNMTVHIAGRHTVQWYDLKYFTNAGLPYVEAVCRRYLADNTKPLWWIASALSSTAKSVVRSKATTRLNAAFKQALHNAGYDTQGKRLPDQGKQPQSGTQAIKQLFGTVIIKSHAPAEIQKIPFRDLQRYCARIVHTVEEALGPRAGDAAKGSKAGAAPRQQDFGRPGSGNRGGRGGLANKAGESTQRRPQRDEHSRRKGNIQR</sequence>
<dbReference type="AlphaFoldDB" id="A0AAD9S8E6"/>
<evidence type="ECO:0000256" key="1">
    <source>
        <dbReference type="SAM" id="MobiDB-lite"/>
    </source>
</evidence>
<comment type="caution">
    <text evidence="2">The sequence shown here is derived from an EMBL/GenBank/DDBJ whole genome shotgun (WGS) entry which is preliminary data.</text>
</comment>
<feature type="compositionally biased region" description="Low complexity" evidence="1">
    <location>
        <begin position="226"/>
        <end position="238"/>
    </location>
</feature>
<dbReference type="EMBL" id="JAUJFL010000006">
    <property type="protein sequence ID" value="KAK2600931.1"/>
    <property type="molecule type" value="Genomic_DNA"/>
</dbReference>
<evidence type="ECO:0000313" key="2">
    <source>
        <dbReference type="EMBL" id="KAK2600931.1"/>
    </source>
</evidence>
<protein>
    <submittedName>
        <fullName evidence="2">Uncharacterized protein</fullName>
    </submittedName>
</protein>